<dbReference type="EMBL" id="SSUX01000011">
    <property type="protein sequence ID" value="THJ43671.1"/>
    <property type="molecule type" value="Genomic_DNA"/>
</dbReference>
<evidence type="ECO:0000313" key="3">
    <source>
        <dbReference type="EMBL" id="THJ43671.1"/>
    </source>
</evidence>
<keyword evidence="2" id="KW-0732">Signal</keyword>
<gene>
    <name evidence="3" type="ORF">E8Q35_15305</name>
</gene>
<sequence>MINKQTIAILIVTSICSSHMAYANSSVVQKTKGERTETTEPTEAQPLKNIPELPPEINEKMYGIGALEVEQLNDDEYRDLYQRSSNTAKTMDELSAGQFKQRNTSEVVDERPGAPTKMMTLGLGLDTNVVFVDAMGEPWPIQAADVSNSAYEISQIGEHIVKIKVKRSFVTANLSVLLVNKTLPMTFRLSHARNLTSEVDVTKTYRVSGISPMSDAKPTQIKGEPIPDLRLDLNPFLDDLAPKEATEVQVNGPGDVKVWVYRGKLVVRTKKELVTPVGLPVYGVSGWRVYEIENAMPVLVLIEDGEQHYAYIPEDSIAGLNKELTR</sequence>
<feature type="signal peptide" evidence="2">
    <location>
        <begin position="1"/>
        <end position="23"/>
    </location>
</feature>
<dbReference type="Proteomes" id="UP000309618">
    <property type="component" value="Unassembled WGS sequence"/>
</dbReference>
<evidence type="ECO:0000256" key="2">
    <source>
        <dbReference type="SAM" id="SignalP"/>
    </source>
</evidence>
<evidence type="ECO:0000313" key="4">
    <source>
        <dbReference type="Proteomes" id="UP000309618"/>
    </source>
</evidence>
<reference evidence="3 4" key="1">
    <citation type="submission" date="2019-04" db="EMBL/GenBank/DDBJ databases">
        <title>Comparative genomics of Aeromonas veronii strains pathogenic to fish.</title>
        <authorList>
            <person name="Cascarano M.C."/>
            <person name="Smyrli M."/>
            <person name="Katharios P."/>
        </authorList>
    </citation>
    <scope>NUCLEOTIDE SEQUENCE [LARGE SCALE GENOMIC DNA]</scope>
    <source>
        <strain evidence="3 4">XU1</strain>
    </source>
</reference>
<accession>A0A4S5CGS3</accession>
<organism evidence="3 4">
    <name type="scientific">Aeromonas veronii</name>
    <dbReference type="NCBI Taxonomy" id="654"/>
    <lineage>
        <taxon>Bacteria</taxon>
        <taxon>Pseudomonadati</taxon>
        <taxon>Pseudomonadota</taxon>
        <taxon>Gammaproteobacteria</taxon>
        <taxon>Aeromonadales</taxon>
        <taxon>Aeromonadaceae</taxon>
        <taxon>Aeromonas</taxon>
    </lineage>
</organism>
<feature type="chain" id="PRO_5020391993" evidence="2">
    <location>
        <begin position="24"/>
        <end position="326"/>
    </location>
</feature>
<feature type="region of interest" description="Disordered" evidence="1">
    <location>
        <begin position="27"/>
        <end position="54"/>
    </location>
</feature>
<dbReference type="AlphaFoldDB" id="A0A4S5CGS3"/>
<dbReference type="RefSeq" id="WP_136502110.1">
    <property type="nucleotide sequence ID" value="NZ_SSUX01000011.1"/>
</dbReference>
<name>A0A4S5CGS3_AERVE</name>
<evidence type="ECO:0000256" key="1">
    <source>
        <dbReference type="SAM" id="MobiDB-lite"/>
    </source>
</evidence>
<comment type="caution">
    <text evidence="3">The sequence shown here is derived from an EMBL/GenBank/DDBJ whole genome shotgun (WGS) entry which is preliminary data.</text>
</comment>
<protein>
    <submittedName>
        <fullName evidence="3">Uncharacterized protein</fullName>
    </submittedName>
</protein>
<proteinExistence type="predicted"/>
<dbReference type="Pfam" id="PF12293">
    <property type="entry name" value="T4BSS_DotH_IcmK"/>
    <property type="match status" value="1"/>
</dbReference>
<dbReference type="InterPro" id="IPR022073">
    <property type="entry name" value="T4BSS_DotH_IcmK"/>
</dbReference>